<dbReference type="EMBL" id="JAWDJX010000001">
    <property type="protein sequence ID" value="KAK3058612.1"/>
    <property type="molecule type" value="Genomic_DNA"/>
</dbReference>
<feature type="transmembrane region" description="Helical" evidence="6">
    <location>
        <begin position="88"/>
        <end position="114"/>
    </location>
</feature>
<feature type="transmembrane region" description="Helical" evidence="6">
    <location>
        <begin position="158"/>
        <end position="183"/>
    </location>
</feature>
<proteinExistence type="predicted"/>
<accession>A0AAJ0GJ47</accession>
<dbReference type="PANTHER" id="PTHR23423">
    <property type="entry name" value="ORGANIC SOLUTE TRANSPORTER-RELATED"/>
    <property type="match status" value="1"/>
</dbReference>
<protein>
    <recommendedName>
        <fullName evidence="9">DUF300-domain-containing protein</fullName>
    </recommendedName>
</protein>
<evidence type="ECO:0000256" key="4">
    <source>
        <dbReference type="ARBA" id="ARBA00023136"/>
    </source>
</evidence>
<feature type="transmembrane region" description="Helical" evidence="6">
    <location>
        <begin position="237"/>
        <end position="260"/>
    </location>
</feature>
<evidence type="ECO:0000256" key="5">
    <source>
        <dbReference type="SAM" id="MobiDB-lite"/>
    </source>
</evidence>
<name>A0AAJ0GJ47_9PEZI</name>
<keyword evidence="8" id="KW-1185">Reference proteome</keyword>
<dbReference type="AlphaFoldDB" id="A0AAJ0GJ47"/>
<evidence type="ECO:0008006" key="9">
    <source>
        <dbReference type="Google" id="ProtNLM"/>
    </source>
</evidence>
<evidence type="ECO:0000313" key="7">
    <source>
        <dbReference type="EMBL" id="KAK3058612.1"/>
    </source>
</evidence>
<feature type="transmembrane region" description="Helical" evidence="6">
    <location>
        <begin position="63"/>
        <end position="82"/>
    </location>
</feature>
<dbReference type="Proteomes" id="UP001271007">
    <property type="component" value="Unassembled WGS sequence"/>
</dbReference>
<feature type="transmembrane region" description="Helical" evidence="6">
    <location>
        <begin position="203"/>
        <end position="225"/>
    </location>
</feature>
<evidence type="ECO:0000256" key="3">
    <source>
        <dbReference type="ARBA" id="ARBA00022989"/>
    </source>
</evidence>
<dbReference type="InterPro" id="IPR005178">
    <property type="entry name" value="Ostalpha/TMEM184C"/>
</dbReference>
<feature type="compositionally biased region" description="Gly residues" evidence="5">
    <location>
        <begin position="527"/>
        <end position="536"/>
    </location>
</feature>
<evidence type="ECO:0000256" key="2">
    <source>
        <dbReference type="ARBA" id="ARBA00022692"/>
    </source>
</evidence>
<comment type="caution">
    <text evidence="7">The sequence shown here is derived from an EMBL/GenBank/DDBJ whole genome shotgun (WGS) entry which is preliminary data.</text>
</comment>
<feature type="transmembrane region" description="Helical" evidence="6">
    <location>
        <begin position="280"/>
        <end position="304"/>
    </location>
</feature>
<sequence>MPVCHDGRTERDIVEVPLWRGFTFHHFGLFLSAVFGGVATLIGLTLIFLHATHYLKPYEQRHIIRILLLIPIYSVVSFLSYLEYQHAIYYDILEGCYEAFAISSFFTLLCHYIAPNLHDQKDYFRTLVPVNWFWGVFGLQLCTGGQNKGPFRKPRSGLTWFNVIWIGVFQYCLIRVLFTIVAVITQLFNVYCESSLSPAFAHIWVQVFEAASVTIAMFCLIQFYIQLKGDLAEHKPFLKVLCIKLVIFFSFWQRIVISFLSSTNGPLQPTKTLAYPDIKVGIPSVLLCIEMAIFAVMHIFAFPWKPYSLKHSYKDPLNVPGTGYSGGESGEMKYKGVLYALADAFNPWDIVKMTARGLRWLFVGIRKRHDDMSYQTAAKSGGIDVAMDYRGPTYAGTGEAATELRGGMASDVGRGRSGTLAEDDRAGLLGHEARMGRMPSASPYRTYSEDEYAPPANSYPRANPTQHKPRLPPRRPAPGTATGGGGYEYGDMKSSGFRSSDEDDVSSSRPYHPGYGPASSAPAAAGAGAGAQGIAGGLHPAFRMSAEQQGPPPEPEWDVFGGTGRVEQGYQPYGGAYGAGQPSGYPPGR</sequence>
<reference evidence="7" key="1">
    <citation type="submission" date="2023-04" db="EMBL/GenBank/DDBJ databases">
        <title>Black Yeasts Isolated from many extreme environments.</title>
        <authorList>
            <person name="Coleine C."/>
            <person name="Stajich J.E."/>
            <person name="Selbmann L."/>
        </authorList>
    </citation>
    <scope>NUCLEOTIDE SEQUENCE</scope>
    <source>
        <strain evidence="7">CCFEE 5312</strain>
    </source>
</reference>
<evidence type="ECO:0000256" key="1">
    <source>
        <dbReference type="ARBA" id="ARBA00004141"/>
    </source>
</evidence>
<evidence type="ECO:0000313" key="8">
    <source>
        <dbReference type="Proteomes" id="UP001271007"/>
    </source>
</evidence>
<dbReference type="SMART" id="SM01417">
    <property type="entry name" value="Solute_trans_a"/>
    <property type="match status" value="1"/>
</dbReference>
<feature type="region of interest" description="Disordered" evidence="5">
    <location>
        <begin position="432"/>
        <end position="589"/>
    </location>
</feature>
<feature type="compositionally biased region" description="Low complexity" evidence="5">
    <location>
        <begin position="568"/>
        <end position="583"/>
    </location>
</feature>
<evidence type="ECO:0000256" key="6">
    <source>
        <dbReference type="SAM" id="Phobius"/>
    </source>
</evidence>
<organism evidence="7 8">
    <name type="scientific">Extremus antarcticus</name>
    <dbReference type="NCBI Taxonomy" id="702011"/>
    <lineage>
        <taxon>Eukaryota</taxon>
        <taxon>Fungi</taxon>
        <taxon>Dikarya</taxon>
        <taxon>Ascomycota</taxon>
        <taxon>Pezizomycotina</taxon>
        <taxon>Dothideomycetes</taxon>
        <taxon>Dothideomycetidae</taxon>
        <taxon>Mycosphaerellales</taxon>
        <taxon>Extremaceae</taxon>
        <taxon>Extremus</taxon>
    </lineage>
</organism>
<dbReference type="GO" id="GO:0016020">
    <property type="term" value="C:membrane"/>
    <property type="evidence" value="ECO:0007669"/>
    <property type="project" value="UniProtKB-SubCell"/>
</dbReference>
<comment type="subcellular location">
    <subcellularLocation>
        <location evidence="1">Membrane</location>
        <topology evidence="1">Multi-pass membrane protein</topology>
    </subcellularLocation>
</comment>
<keyword evidence="2 6" id="KW-0812">Transmembrane</keyword>
<gene>
    <name evidence="7" type="ORF">LTR09_000177</name>
</gene>
<keyword evidence="4 6" id="KW-0472">Membrane</keyword>
<dbReference type="Pfam" id="PF03619">
    <property type="entry name" value="Solute_trans_a"/>
    <property type="match status" value="1"/>
</dbReference>
<feature type="transmembrane region" description="Helical" evidence="6">
    <location>
        <begin position="27"/>
        <end position="51"/>
    </location>
</feature>
<keyword evidence="3 6" id="KW-1133">Transmembrane helix</keyword>
<feature type="compositionally biased region" description="Low complexity" evidence="5">
    <location>
        <begin position="513"/>
        <end position="526"/>
    </location>
</feature>